<protein>
    <submittedName>
        <fullName evidence="1">Uncharacterized protein</fullName>
    </submittedName>
</protein>
<reference evidence="1" key="1">
    <citation type="submission" date="2020-09" db="EMBL/GenBank/DDBJ databases">
        <title>Genome-Enabled Discovery of Anthraquinone Biosynthesis in Senna tora.</title>
        <authorList>
            <person name="Kang S.-H."/>
            <person name="Pandey R.P."/>
            <person name="Lee C.-M."/>
            <person name="Sim J.-S."/>
            <person name="Jeong J.-T."/>
            <person name="Choi B.-S."/>
            <person name="Jung M."/>
            <person name="Ginzburg D."/>
            <person name="Zhao K."/>
            <person name="Won S.Y."/>
            <person name="Oh T.-J."/>
            <person name="Yu Y."/>
            <person name="Kim N.-H."/>
            <person name="Lee O.R."/>
            <person name="Lee T.-H."/>
            <person name="Bashyal P."/>
            <person name="Kim T.-S."/>
            <person name="Lee W.-H."/>
            <person name="Kawkins C."/>
            <person name="Kim C.-K."/>
            <person name="Kim J.S."/>
            <person name="Ahn B.O."/>
            <person name="Rhee S.Y."/>
            <person name="Sohng J.K."/>
        </authorList>
    </citation>
    <scope>NUCLEOTIDE SEQUENCE</scope>
    <source>
        <tissue evidence="1">Leaf</tissue>
    </source>
</reference>
<organism evidence="1 2">
    <name type="scientific">Senna tora</name>
    <dbReference type="NCBI Taxonomy" id="362788"/>
    <lineage>
        <taxon>Eukaryota</taxon>
        <taxon>Viridiplantae</taxon>
        <taxon>Streptophyta</taxon>
        <taxon>Embryophyta</taxon>
        <taxon>Tracheophyta</taxon>
        <taxon>Spermatophyta</taxon>
        <taxon>Magnoliopsida</taxon>
        <taxon>eudicotyledons</taxon>
        <taxon>Gunneridae</taxon>
        <taxon>Pentapetalae</taxon>
        <taxon>rosids</taxon>
        <taxon>fabids</taxon>
        <taxon>Fabales</taxon>
        <taxon>Fabaceae</taxon>
        <taxon>Caesalpinioideae</taxon>
        <taxon>Cassia clade</taxon>
        <taxon>Senna</taxon>
    </lineage>
</organism>
<accession>A0A835CFP5</accession>
<sequence>MDMEKLNMLTWSLESASPL</sequence>
<proteinExistence type="predicted"/>
<name>A0A835CFP5_9FABA</name>
<dbReference type="AlphaFoldDB" id="A0A835CFP5"/>
<evidence type="ECO:0000313" key="2">
    <source>
        <dbReference type="Proteomes" id="UP000634136"/>
    </source>
</evidence>
<comment type="caution">
    <text evidence="1">The sequence shown here is derived from an EMBL/GenBank/DDBJ whole genome shotgun (WGS) entry which is preliminary data.</text>
</comment>
<keyword evidence="2" id="KW-1185">Reference proteome</keyword>
<evidence type="ECO:0000313" key="1">
    <source>
        <dbReference type="EMBL" id="KAF7839821.1"/>
    </source>
</evidence>
<gene>
    <name evidence="1" type="ORF">G2W53_008303</name>
</gene>
<dbReference type="EMBL" id="JAAIUW010000003">
    <property type="protein sequence ID" value="KAF7839821.1"/>
    <property type="molecule type" value="Genomic_DNA"/>
</dbReference>
<dbReference type="Proteomes" id="UP000634136">
    <property type="component" value="Unassembled WGS sequence"/>
</dbReference>